<dbReference type="RefSeq" id="WP_145063401.1">
    <property type="nucleotide sequence ID" value="NZ_CP036263.1"/>
</dbReference>
<dbReference type="SFLD" id="SFLDS00003">
    <property type="entry name" value="Haloacid_Dehalogenase"/>
    <property type="match status" value="1"/>
</dbReference>
<dbReference type="Proteomes" id="UP000319852">
    <property type="component" value="Chromosome"/>
</dbReference>
<dbReference type="Pfam" id="PF00702">
    <property type="entry name" value="Hydrolase"/>
    <property type="match status" value="1"/>
</dbReference>
<dbReference type="EC" id="3.1.3.-" evidence="1"/>
<dbReference type="InterPro" id="IPR006439">
    <property type="entry name" value="HAD-SF_hydro_IA"/>
</dbReference>
<gene>
    <name evidence="1" type="primary">yqaB</name>
    <name evidence="1" type="ORF">HG15A2_46490</name>
</gene>
<keyword evidence="1" id="KW-0378">Hydrolase</keyword>
<accession>A0A517N2E5</accession>
<evidence type="ECO:0000313" key="1">
    <source>
        <dbReference type="EMBL" id="QDT01307.1"/>
    </source>
</evidence>
<dbReference type="SFLD" id="SFLDG01129">
    <property type="entry name" value="C1.5:_HAD__Beta-PGM__Phosphata"/>
    <property type="match status" value="1"/>
</dbReference>
<dbReference type="Gene3D" id="1.10.150.240">
    <property type="entry name" value="Putative phosphatase, domain 2"/>
    <property type="match status" value="1"/>
</dbReference>
<dbReference type="EMBL" id="CP036263">
    <property type="protein sequence ID" value="QDT01307.1"/>
    <property type="molecule type" value="Genomic_DNA"/>
</dbReference>
<dbReference type="KEGG" id="amob:HG15A2_46490"/>
<evidence type="ECO:0000313" key="2">
    <source>
        <dbReference type="Proteomes" id="UP000319852"/>
    </source>
</evidence>
<dbReference type="Gene3D" id="3.40.50.1000">
    <property type="entry name" value="HAD superfamily/HAD-like"/>
    <property type="match status" value="1"/>
</dbReference>
<protein>
    <submittedName>
        <fullName evidence="1">Fructose-1-phosphate phosphatase YqaB</fullName>
        <ecNumber evidence="1">3.1.3.-</ecNumber>
    </submittedName>
</protein>
<dbReference type="InterPro" id="IPR023214">
    <property type="entry name" value="HAD_sf"/>
</dbReference>
<dbReference type="InterPro" id="IPR051806">
    <property type="entry name" value="HAD-like_SPP"/>
</dbReference>
<proteinExistence type="predicted"/>
<reference evidence="1 2" key="1">
    <citation type="submission" date="2019-02" db="EMBL/GenBank/DDBJ databases">
        <title>Deep-cultivation of Planctomycetes and their phenomic and genomic characterization uncovers novel biology.</title>
        <authorList>
            <person name="Wiegand S."/>
            <person name="Jogler M."/>
            <person name="Boedeker C."/>
            <person name="Pinto D."/>
            <person name="Vollmers J."/>
            <person name="Rivas-Marin E."/>
            <person name="Kohn T."/>
            <person name="Peeters S.H."/>
            <person name="Heuer A."/>
            <person name="Rast P."/>
            <person name="Oberbeckmann S."/>
            <person name="Bunk B."/>
            <person name="Jeske O."/>
            <person name="Meyerdierks A."/>
            <person name="Storesund J.E."/>
            <person name="Kallscheuer N."/>
            <person name="Luecker S."/>
            <person name="Lage O.M."/>
            <person name="Pohl T."/>
            <person name="Merkel B.J."/>
            <person name="Hornburger P."/>
            <person name="Mueller R.-W."/>
            <person name="Bruemmer F."/>
            <person name="Labrenz M."/>
            <person name="Spormann A.M."/>
            <person name="Op den Camp H."/>
            <person name="Overmann J."/>
            <person name="Amann R."/>
            <person name="Jetten M.S.M."/>
            <person name="Mascher T."/>
            <person name="Medema M.H."/>
            <person name="Devos D.P."/>
            <person name="Kaster A.-K."/>
            <person name="Ovreas L."/>
            <person name="Rohde M."/>
            <person name="Galperin M.Y."/>
            <person name="Jogler C."/>
        </authorList>
    </citation>
    <scope>NUCLEOTIDE SEQUENCE [LARGE SCALE GENOMIC DNA]</scope>
    <source>
        <strain evidence="1 2">HG15A2</strain>
    </source>
</reference>
<dbReference type="InterPro" id="IPR036412">
    <property type="entry name" value="HAD-like_sf"/>
</dbReference>
<dbReference type="AlphaFoldDB" id="A0A517N2E5"/>
<sequence length="204" mass="21968">MTNSATLPYPADTAALLFDCDGTLADTMPFHVVAWQESFAEHGIDLPQGFIDERAGKPTETIVREANVLYREHLGGKELDPVAFCEVKEARFLVRMSEVLPIEPVLATARAAHGTMPIAVVSGSNAAVVSKTLKHIGADHLFEVVITADDPIPAKPSPEIFLEAARRLNVPPEKCHVFEDGDPGIVAAKAAGMSWTDVRLVLSC</sequence>
<dbReference type="OrthoDB" id="9797743at2"/>
<dbReference type="NCBIfam" id="TIGR01509">
    <property type="entry name" value="HAD-SF-IA-v3"/>
    <property type="match status" value="1"/>
</dbReference>
<keyword evidence="2" id="KW-1185">Reference proteome</keyword>
<dbReference type="PANTHER" id="PTHR43481:SF4">
    <property type="entry name" value="GLYCEROL-1-PHOSPHATE PHOSPHOHYDROLASE 1-RELATED"/>
    <property type="match status" value="1"/>
</dbReference>
<dbReference type="CDD" id="cd07505">
    <property type="entry name" value="HAD_BPGM-like"/>
    <property type="match status" value="1"/>
</dbReference>
<name>A0A517N2E5_9BACT</name>
<organism evidence="1 2">
    <name type="scientific">Adhaeretor mobilis</name>
    <dbReference type="NCBI Taxonomy" id="1930276"/>
    <lineage>
        <taxon>Bacteria</taxon>
        <taxon>Pseudomonadati</taxon>
        <taxon>Planctomycetota</taxon>
        <taxon>Planctomycetia</taxon>
        <taxon>Pirellulales</taxon>
        <taxon>Lacipirellulaceae</taxon>
        <taxon>Adhaeretor</taxon>
    </lineage>
</organism>
<dbReference type="GO" id="GO:0050308">
    <property type="term" value="F:sugar-phosphatase activity"/>
    <property type="evidence" value="ECO:0007669"/>
    <property type="project" value="TreeGrafter"/>
</dbReference>
<dbReference type="SUPFAM" id="SSF56784">
    <property type="entry name" value="HAD-like"/>
    <property type="match status" value="1"/>
</dbReference>
<dbReference type="InterPro" id="IPR023198">
    <property type="entry name" value="PGP-like_dom2"/>
</dbReference>
<dbReference type="PANTHER" id="PTHR43481">
    <property type="entry name" value="FRUCTOSE-1-PHOSPHATE PHOSPHATASE"/>
    <property type="match status" value="1"/>
</dbReference>